<protein>
    <submittedName>
        <fullName evidence="2">Nucleic-acid-binding protein from transposon X-element</fullName>
    </submittedName>
</protein>
<reference evidence="2 3" key="1">
    <citation type="submission" date="2021-06" db="EMBL/GenBank/DDBJ databases">
        <title>Caerostris extrusa draft genome.</title>
        <authorList>
            <person name="Kono N."/>
            <person name="Arakawa K."/>
        </authorList>
    </citation>
    <scope>NUCLEOTIDE SEQUENCE [LARGE SCALE GENOMIC DNA]</scope>
</reference>
<feature type="region of interest" description="Disordered" evidence="1">
    <location>
        <begin position="76"/>
        <end position="101"/>
    </location>
</feature>
<dbReference type="AlphaFoldDB" id="A0AAV4P0Y1"/>
<proteinExistence type="predicted"/>
<dbReference type="Proteomes" id="UP001054945">
    <property type="component" value="Unassembled WGS sequence"/>
</dbReference>
<comment type="caution">
    <text evidence="2">The sequence shown here is derived from an EMBL/GenBank/DDBJ whole genome shotgun (WGS) entry which is preliminary data.</text>
</comment>
<feature type="region of interest" description="Disordered" evidence="1">
    <location>
        <begin position="32"/>
        <end position="60"/>
    </location>
</feature>
<organism evidence="2 3">
    <name type="scientific">Caerostris extrusa</name>
    <name type="common">Bark spider</name>
    <name type="synonym">Caerostris bankana</name>
    <dbReference type="NCBI Taxonomy" id="172846"/>
    <lineage>
        <taxon>Eukaryota</taxon>
        <taxon>Metazoa</taxon>
        <taxon>Ecdysozoa</taxon>
        <taxon>Arthropoda</taxon>
        <taxon>Chelicerata</taxon>
        <taxon>Arachnida</taxon>
        <taxon>Araneae</taxon>
        <taxon>Araneomorphae</taxon>
        <taxon>Entelegynae</taxon>
        <taxon>Araneoidea</taxon>
        <taxon>Araneidae</taxon>
        <taxon>Caerostris</taxon>
    </lineage>
</organism>
<evidence type="ECO:0000313" key="3">
    <source>
        <dbReference type="Proteomes" id="UP001054945"/>
    </source>
</evidence>
<gene>
    <name evidence="2" type="primary">ORF1_85</name>
    <name evidence="2" type="ORF">CEXT_383741</name>
</gene>
<name>A0AAV4P0Y1_CAEEX</name>
<accession>A0AAV4P0Y1</accession>
<evidence type="ECO:0000256" key="1">
    <source>
        <dbReference type="SAM" id="MobiDB-lite"/>
    </source>
</evidence>
<keyword evidence="3" id="KW-1185">Reference proteome</keyword>
<sequence>MLELCKGLGMSHNELPNDIFALHERIKPVHLRLHGETTPTRETQQKPPIQKGKGKSPLDAEGYQIPPKHLVCKNPIEKPKDLSPLPTGNPFSLPANAPPPNNDLIESSTEQTRKLRIPLYFVRPTSNWIVNMTILKKEFPTMKSVHARDNFLKLTVSSEEEHYRLKRKLQELKAEFKCFNLKQDRPVKIVIRGLPVSTNHEPIIEAMKFKGFQRG</sequence>
<dbReference type="EMBL" id="BPLR01021440">
    <property type="protein sequence ID" value="GIX89564.1"/>
    <property type="molecule type" value="Genomic_DNA"/>
</dbReference>
<evidence type="ECO:0000313" key="2">
    <source>
        <dbReference type="EMBL" id="GIX89564.1"/>
    </source>
</evidence>